<accession>A0ABC9FYE8</accession>
<proteinExistence type="predicted"/>
<dbReference type="PANTHER" id="PTHR35545">
    <property type="entry name" value="F-BOX DOMAIN-CONTAINING PROTEIN"/>
    <property type="match status" value="1"/>
</dbReference>
<reference evidence="2" key="1">
    <citation type="submission" date="2024-10" db="EMBL/GenBank/DDBJ databases">
        <authorList>
            <person name="Ryan C."/>
        </authorList>
    </citation>
    <scope>NUCLEOTIDE SEQUENCE [LARGE SCALE GENOMIC DNA]</scope>
</reference>
<dbReference type="AlphaFoldDB" id="A0ABC9FYE8"/>
<dbReference type="InterPro" id="IPR036047">
    <property type="entry name" value="F-box-like_dom_sf"/>
</dbReference>
<keyword evidence="3" id="KW-1185">Reference proteome</keyword>
<dbReference type="InterPro" id="IPR032675">
    <property type="entry name" value="LRR_dom_sf"/>
</dbReference>
<dbReference type="PANTHER" id="PTHR35545:SF28">
    <property type="entry name" value="OS07G0645701 PROTEIN"/>
    <property type="match status" value="1"/>
</dbReference>
<dbReference type="EMBL" id="OZ075117">
    <property type="protein sequence ID" value="CAL5084421.1"/>
    <property type="molecule type" value="Genomic_DNA"/>
</dbReference>
<gene>
    <name evidence="2" type="ORF">URODEC1_LOCUS110559</name>
</gene>
<feature type="domain" description="At1g61320/AtMIF1 LRR" evidence="1">
    <location>
        <begin position="223"/>
        <end position="493"/>
    </location>
</feature>
<dbReference type="Proteomes" id="UP001497457">
    <property type="component" value="Chromosome 7b"/>
</dbReference>
<dbReference type="InterPro" id="IPR055357">
    <property type="entry name" value="LRR_At1g61320_AtMIF1"/>
</dbReference>
<organism evidence="2 3">
    <name type="scientific">Urochloa decumbens</name>
    <dbReference type="NCBI Taxonomy" id="240449"/>
    <lineage>
        <taxon>Eukaryota</taxon>
        <taxon>Viridiplantae</taxon>
        <taxon>Streptophyta</taxon>
        <taxon>Embryophyta</taxon>
        <taxon>Tracheophyta</taxon>
        <taxon>Spermatophyta</taxon>
        <taxon>Magnoliopsida</taxon>
        <taxon>Liliopsida</taxon>
        <taxon>Poales</taxon>
        <taxon>Poaceae</taxon>
        <taxon>PACMAD clade</taxon>
        <taxon>Panicoideae</taxon>
        <taxon>Panicodae</taxon>
        <taxon>Paniceae</taxon>
        <taxon>Melinidinae</taxon>
        <taxon>Urochloa</taxon>
    </lineage>
</organism>
<dbReference type="SUPFAM" id="SSF52047">
    <property type="entry name" value="RNI-like"/>
    <property type="match status" value="1"/>
</dbReference>
<protein>
    <recommendedName>
        <fullName evidence="1">At1g61320/AtMIF1 LRR domain-containing protein</fullName>
    </recommendedName>
</protein>
<sequence length="538" mass="61676">MIFESRLDTPSSFGTGAEHWILERITFCPRGLGSLLTNKLEHLGVLKSPDKLFMEQNKGYVHNSDDEDRLSMLIDDILLFILGRFDITTAARTSVLSTRWKHLPWLLRELTIDVKRFLSVPSSNPIELEHMDEAMASLTKAITSFLATFRSEATIRRLQLKLYLVNSYSDVIGPIVSQAIDTGSVEDLDLAIVDEKEPDDCSDEDMIQQARTVDSFFSAYPNVLHCLTKLSLYNVCFAEWDLHHILFDCCKQLQHLSLFKCDAGGLSAWEIQAPDSKLRVLEHNFCCLGKLGVLCLPKLERLCWDTWITPKRPLSFDVVPSLKELNLVCGATIDHHGFMLSEVLRDTTAIHSLTLNFQGERIWIKPEGKQLWTSFNKLRKLSLHGIFVEFDLSWMIVLLEAAPSIEMFDIEIWEHPCIVDTEGRRQTFGERTNPSWKVAEFKSCKEWLLKEFQITGFSPMEQQMTLIRAVMQRASNLRTIVLNDYQPCNYCEEIGALPRCERLPPERVFPKGEGEQETTLEQLVRDMPDCNVHIIFGN</sequence>
<evidence type="ECO:0000259" key="1">
    <source>
        <dbReference type="Pfam" id="PF23622"/>
    </source>
</evidence>
<evidence type="ECO:0000313" key="3">
    <source>
        <dbReference type="Proteomes" id="UP001497457"/>
    </source>
</evidence>
<dbReference type="Gene3D" id="3.80.10.10">
    <property type="entry name" value="Ribonuclease Inhibitor"/>
    <property type="match status" value="1"/>
</dbReference>
<evidence type="ECO:0000313" key="2">
    <source>
        <dbReference type="EMBL" id="CAL5084421.1"/>
    </source>
</evidence>
<name>A0ABC9FYE8_9POAL</name>
<dbReference type="SUPFAM" id="SSF81383">
    <property type="entry name" value="F-box domain"/>
    <property type="match status" value="1"/>
</dbReference>
<dbReference type="Pfam" id="PF23622">
    <property type="entry name" value="LRR_At1g61320_AtMIF1"/>
    <property type="match status" value="1"/>
</dbReference>